<comment type="caution">
    <text evidence="1">The sequence shown here is derived from an EMBL/GenBank/DDBJ whole genome shotgun (WGS) entry which is preliminary data.</text>
</comment>
<organism evidence="1 2">
    <name type="scientific">Diphasiastrum complanatum</name>
    <name type="common">Issler's clubmoss</name>
    <name type="synonym">Lycopodium complanatum</name>
    <dbReference type="NCBI Taxonomy" id="34168"/>
    <lineage>
        <taxon>Eukaryota</taxon>
        <taxon>Viridiplantae</taxon>
        <taxon>Streptophyta</taxon>
        <taxon>Embryophyta</taxon>
        <taxon>Tracheophyta</taxon>
        <taxon>Lycopodiopsida</taxon>
        <taxon>Lycopodiales</taxon>
        <taxon>Lycopodiaceae</taxon>
        <taxon>Lycopodioideae</taxon>
        <taxon>Diphasiastrum</taxon>
    </lineage>
</organism>
<sequence length="561" mass="61499">MFASAPATPSVVLSRHPSSLLWRSTLIFPSLGFRSIPSFCWRNQQLFCNRSSPVSVQQLDGFGMDYNPESMDAARIVRELRNTFRSGLTRSVEWRLMQLRSILKLTQEREGDIKEALAKDGDKCSFEAFAGEGRRSILTLLLFRSMQIFVIISSCKLALKELKKWTAPQKVSTTLATYPSTGAIISEPLGVALVISAWNYPFSLSLEPVIGAIAAGNAVVLKPSELAPATSSLLAELIPLYLDTSAIRVVEGGVPETTALLEQRWDKIFYTGNPRIARIVMTAAAKHLTPVTLELGGKCPVIIDATADLNVAAKRIASGKWGLHGGQACIAADYILAENSIASSLIDKLKVTIQEFYGKDPSKSSDLSRIVNTRHFCRLTELLDDIKTSDKIVHGGERDEKRLYIAPTILHDVSIDSPIMAEEIFGPLLPVLTVDSIDEALELVNSRPKPLALYLFTNKKDVKEKVIAETSSGGILINDCFLHFTNSNLPFGGVGESGMGAYHGKFSFDTFTHKKALLSRSFGGENAARYPPYTASKEKLVKCLLEGDYFGLVLFMLGLKS</sequence>
<reference evidence="2" key="1">
    <citation type="journal article" date="2024" name="Proc. Natl. Acad. Sci. U.S.A.">
        <title>Extraordinary preservation of gene collinearity over three hundred million years revealed in homosporous lycophytes.</title>
        <authorList>
            <person name="Li C."/>
            <person name="Wickell D."/>
            <person name="Kuo L.Y."/>
            <person name="Chen X."/>
            <person name="Nie B."/>
            <person name="Liao X."/>
            <person name="Peng D."/>
            <person name="Ji J."/>
            <person name="Jenkins J."/>
            <person name="Williams M."/>
            <person name="Shu S."/>
            <person name="Plott C."/>
            <person name="Barry K."/>
            <person name="Rajasekar S."/>
            <person name="Grimwood J."/>
            <person name="Han X."/>
            <person name="Sun S."/>
            <person name="Hou Z."/>
            <person name="He W."/>
            <person name="Dai G."/>
            <person name="Sun C."/>
            <person name="Schmutz J."/>
            <person name="Leebens-Mack J.H."/>
            <person name="Li F.W."/>
            <person name="Wang L."/>
        </authorList>
    </citation>
    <scope>NUCLEOTIDE SEQUENCE [LARGE SCALE GENOMIC DNA]</scope>
    <source>
        <strain evidence="2">cv. PW_Plant_1</strain>
    </source>
</reference>
<name>A0ACC2AE62_DIPCM</name>
<gene>
    <name evidence="1" type="ORF">O6H91_22G031100</name>
</gene>
<dbReference type="EMBL" id="CM055113">
    <property type="protein sequence ID" value="KAJ7515848.1"/>
    <property type="molecule type" value="Genomic_DNA"/>
</dbReference>
<dbReference type="Proteomes" id="UP001162992">
    <property type="component" value="Chromosome 22"/>
</dbReference>
<protein>
    <submittedName>
        <fullName evidence="1">Uncharacterized protein</fullName>
    </submittedName>
</protein>
<evidence type="ECO:0000313" key="1">
    <source>
        <dbReference type="EMBL" id="KAJ7515848.1"/>
    </source>
</evidence>
<keyword evidence="2" id="KW-1185">Reference proteome</keyword>
<proteinExistence type="predicted"/>
<evidence type="ECO:0000313" key="2">
    <source>
        <dbReference type="Proteomes" id="UP001162992"/>
    </source>
</evidence>
<accession>A0ACC2AE62</accession>